<feature type="compositionally biased region" description="Low complexity" evidence="1">
    <location>
        <begin position="144"/>
        <end position="162"/>
    </location>
</feature>
<evidence type="ECO:0000313" key="2">
    <source>
        <dbReference type="EMBL" id="MFC7057457.1"/>
    </source>
</evidence>
<organism evidence="2 3">
    <name type="scientific">Halovenus salina</name>
    <dbReference type="NCBI Taxonomy" id="1510225"/>
    <lineage>
        <taxon>Archaea</taxon>
        <taxon>Methanobacteriati</taxon>
        <taxon>Methanobacteriota</taxon>
        <taxon>Stenosarchaea group</taxon>
        <taxon>Halobacteria</taxon>
        <taxon>Halobacteriales</taxon>
        <taxon>Haloarculaceae</taxon>
        <taxon>Halovenus</taxon>
    </lineage>
</organism>
<dbReference type="Proteomes" id="UP001596445">
    <property type="component" value="Unassembled WGS sequence"/>
</dbReference>
<evidence type="ECO:0000313" key="3">
    <source>
        <dbReference type="Proteomes" id="UP001596445"/>
    </source>
</evidence>
<keyword evidence="3" id="KW-1185">Reference proteome</keyword>
<reference evidence="2 3" key="1">
    <citation type="journal article" date="2019" name="Int. J. Syst. Evol. Microbiol.">
        <title>The Global Catalogue of Microorganisms (GCM) 10K type strain sequencing project: providing services to taxonomists for standard genome sequencing and annotation.</title>
        <authorList>
            <consortium name="The Broad Institute Genomics Platform"/>
            <consortium name="The Broad Institute Genome Sequencing Center for Infectious Disease"/>
            <person name="Wu L."/>
            <person name="Ma J."/>
        </authorList>
    </citation>
    <scope>NUCLEOTIDE SEQUENCE [LARGE SCALE GENOMIC DNA]</scope>
    <source>
        <strain evidence="2 3">JCM 30072</strain>
    </source>
</reference>
<gene>
    <name evidence="2" type="ORF">ACFQQG_03815</name>
</gene>
<feature type="compositionally biased region" description="Polar residues" evidence="1">
    <location>
        <begin position="89"/>
        <end position="98"/>
    </location>
</feature>
<sequence>MEVTDAKDSDGNNGGTNGEGSGLTAEYVFEKTQGLPNAPHISVADENYDPNTETTVSVLFNATGELAQSDINISILNSGSLVQDVTNFGSTEGSTKSRSLLAPSRETSRLPTNCETTVWGRRTPPTQQRCRAVVTSSPERSRTRATTRPSRTPKSPSSTPARDSSWLGQ</sequence>
<dbReference type="RefSeq" id="WP_382184246.1">
    <property type="nucleotide sequence ID" value="NZ_JBHSZI010000001.1"/>
</dbReference>
<evidence type="ECO:0000256" key="1">
    <source>
        <dbReference type="SAM" id="MobiDB-lite"/>
    </source>
</evidence>
<name>A0ABD5W415_9EURY</name>
<feature type="region of interest" description="Disordered" evidence="1">
    <location>
        <begin position="1"/>
        <end position="31"/>
    </location>
</feature>
<comment type="caution">
    <text evidence="2">The sequence shown here is derived from an EMBL/GenBank/DDBJ whole genome shotgun (WGS) entry which is preliminary data.</text>
</comment>
<proteinExistence type="predicted"/>
<feature type="compositionally biased region" description="Gly residues" evidence="1">
    <location>
        <begin position="12"/>
        <end position="21"/>
    </location>
</feature>
<protein>
    <submittedName>
        <fullName evidence="2">Uncharacterized protein</fullName>
    </submittedName>
</protein>
<feature type="region of interest" description="Disordered" evidence="1">
    <location>
        <begin position="89"/>
        <end position="169"/>
    </location>
</feature>
<feature type="compositionally biased region" description="Basic and acidic residues" evidence="1">
    <location>
        <begin position="1"/>
        <end position="10"/>
    </location>
</feature>
<dbReference type="EMBL" id="JBHSZI010000001">
    <property type="protein sequence ID" value="MFC7057457.1"/>
    <property type="molecule type" value="Genomic_DNA"/>
</dbReference>
<dbReference type="AlphaFoldDB" id="A0ABD5W415"/>
<accession>A0ABD5W415</accession>